<keyword evidence="4" id="KW-1185">Reference proteome</keyword>
<keyword evidence="2" id="KW-1133">Transmembrane helix</keyword>
<keyword evidence="2" id="KW-0812">Transmembrane</keyword>
<evidence type="ECO:0000313" key="4">
    <source>
        <dbReference type="Proteomes" id="UP000664534"/>
    </source>
</evidence>
<dbReference type="AlphaFoldDB" id="A0A8H3ESH1"/>
<evidence type="ECO:0000256" key="2">
    <source>
        <dbReference type="SAM" id="Phobius"/>
    </source>
</evidence>
<feature type="transmembrane region" description="Helical" evidence="2">
    <location>
        <begin position="69"/>
        <end position="86"/>
    </location>
</feature>
<gene>
    <name evidence="3" type="ORF">IMSHALPRED_010592</name>
</gene>
<organism evidence="3 4">
    <name type="scientific">Imshaugia aleurites</name>
    <dbReference type="NCBI Taxonomy" id="172621"/>
    <lineage>
        <taxon>Eukaryota</taxon>
        <taxon>Fungi</taxon>
        <taxon>Dikarya</taxon>
        <taxon>Ascomycota</taxon>
        <taxon>Pezizomycotina</taxon>
        <taxon>Lecanoromycetes</taxon>
        <taxon>OSLEUM clade</taxon>
        <taxon>Lecanoromycetidae</taxon>
        <taxon>Lecanorales</taxon>
        <taxon>Lecanorineae</taxon>
        <taxon>Parmeliaceae</taxon>
        <taxon>Imshaugia</taxon>
    </lineage>
</organism>
<keyword evidence="2" id="KW-0472">Membrane</keyword>
<name>A0A8H3ESH1_9LECA</name>
<accession>A0A8H3ESH1</accession>
<reference evidence="3" key="1">
    <citation type="submission" date="2021-03" db="EMBL/GenBank/DDBJ databases">
        <authorList>
            <person name="Tagirdzhanova G."/>
        </authorList>
    </citation>
    <scope>NUCLEOTIDE SEQUENCE</scope>
</reference>
<protein>
    <submittedName>
        <fullName evidence="3">Uncharacterized protein</fullName>
    </submittedName>
</protein>
<dbReference type="EMBL" id="CAJPDT010000009">
    <property type="protein sequence ID" value="CAF9911839.1"/>
    <property type="molecule type" value="Genomic_DNA"/>
</dbReference>
<feature type="transmembrane region" description="Helical" evidence="2">
    <location>
        <begin position="9"/>
        <end position="29"/>
    </location>
</feature>
<feature type="region of interest" description="Disordered" evidence="1">
    <location>
        <begin position="140"/>
        <end position="173"/>
    </location>
</feature>
<evidence type="ECO:0000256" key="1">
    <source>
        <dbReference type="SAM" id="MobiDB-lite"/>
    </source>
</evidence>
<comment type="caution">
    <text evidence="3">The sequence shown here is derived from an EMBL/GenBank/DDBJ whole genome shotgun (WGS) entry which is preliminary data.</text>
</comment>
<dbReference type="OrthoDB" id="4160565at2759"/>
<proteinExistence type="predicted"/>
<dbReference type="Proteomes" id="UP000664534">
    <property type="component" value="Unassembled WGS sequence"/>
</dbReference>
<evidence type="ECO:0000313" key="3">
    <source>
        <dbReference type="EMBL" id="CAF9911839.1"/>
    </source>
</evidence>
<sequence length="173" mass="19185">MHRSISNSYIVPAIFLNPVLFLLSLNAILSRFLPPIIVDAAKQPPPYSAFGPSAHHPHLNIHASEKLCWSYTFLIVCAQLVAFKRVSGCRETGKRKARMKGELAQGQAGTCKGKREALYMNGNGCAKEVVEHGSETLGIEHQKDNFPAPDSKSWRLEMSDENSTKTSDSEIRF</sequence>